<comment type="caution">
    <text evidence="1">The sequence shown here is derived from an EMBL/GenBank/DDBJ whole genome shotgun (WGS) entry which is preliminary data.</text>
</comment>
<reference evidence="1 2" key="1">
    <citation type="journal article" date="2017" name="Int. J. Syst. Evol. Microbiol.">
        <title>Ramlibacter monticola sp. nov., isolated from forest soil.</title>
        <authorList>
            <person name="Chaudhary D.K."/>
            <person name="Kim J."/>
        </authorList>
    </citation>
    <scope>NUCLEOTIDE SEQUENCE [LARGE SCALE GENOMIC DNA]</scope>
    <source>
        <strain evidence="1 2">KACC 19175</strain>
    </source>
</reference>
<proteinExistence type="predicted"/>
<gene>
    <name evidence="1" type="ORF">JJ685_10605</name>
</gene>
<evidence type="ECO:0000313" key="2">
    <source>
        <dbReference type="Proteomes" id="UP000599109"/>
    </source>
</evidence>
<dbReference type="AlphaFoldDB" id="A0A936Z0V3"/>
<name>A0A936Z0V3_9BURK</name>
<accession>A0A936Z0V3</accession>
<dbReference type="Proteomes" id="UP000599109">
    <property type="component" value="Unassembled WGS sequence"/>
</dbReference>
<protein>
    <submittedName>
        <fullName evidence="1">Uncharacterized protein</fullName>
    </submittedName>
</protein>
<dbReference type="RefSeq" id="WP_201674205.1">
    <property type="nucleotide sequence ID" value="NZ_JAEQNE010000002.1"/>
</dbReference>
<dbReference type="EMBL" id="JAEQNE010000002">
    <property type="protein sequence ID" value="MBL0391585.1"/>
    <property type="molecule type" value="Genomic_DNA"/>
</dbReference>
<organism evidence="1 2">
    <name type="scientific">Ramlibacter monticola</name>
    <dbReference type="NCBI Taxonomy" id="1926872"/>
    <lineage>
        <taxon>Bacteria</taxon>
        <taxon>Pseudomonadati</taxon>
        <taxon>Pseudomonadota</taxon>
        <taxon>Betaproteobacteria</taxon>
        <taxon>Burkholderiales</taxon>
        <taxon>Comamonadaceae</taxon>
        <taxon>Ramlibacter</taxon>
    </lineage>
</organism>
<keyword evidence="2" id="KW-1185">Reference proteome</keyword>
<sequence length="297" mass="32700">MTAPKRISELARFKSAIVVSAVWSNMAGSGATELAMTGSVHGTVDLWSWADDCGPAERMDVGDLGSWRDAVTTLGDCSEMAACIEWDTVEIRGSPRYVGRLLALAWSDDEDGRRAAYLLCKFSDRVLAALDARGRGVWSEGVSAALYRARQRMEELNIEIEDLPDDLDAQPPTSAALHAALEAAIESVQREQEATEAAVSEQRRSHAVWAPMMEELQRRWQRDHPPRRAGGSQYPSVGWIQLRAYVERHILDYEELPSGVHHIGSSPDAMAGRMADLEVNFDELLQGVAAPVVAKKE</sequence>
<evidence type="ECO:0000313" key="1">
    <source>
        <dbReference type="EMBL" id="MBL0391585.1"/>
    </source>
</evidence>